<dbReference type="Gene3D" id="3.40.50.150">
    <property type="entry name" value="Vaccinia Virus protein VP39"/>
    <property type="match status" value="1"/>
</dbReference>
<proteinExistence type="predicted"/>
<dbReference type="PANTHER" id="PTHR10259">
    <property type="entry name" value="THIOPURINE S-METHYLTRANSFERASE"/>
    <property type="match status" value="1"/>
</dbReference>
<evidence type="ECO:0000313" key="5">
    <source>
        <dbReference type="Proteomes" id="UP001362899"/>
    </source>
</evidence>
<accession>A0AAV5RIG1</accession>
<dbReference type="SUPFAM" id="SSF53335">
    <property type="entry name" value="S-adenosyl-L-methionine-dependent methyltransferases"/>
    <property type="match status" value="1"/>
</dbReference>
<gene>
    <name evidence="4" type="ORF">DASB73_023190</name>
</gene>
<evidence type="ECO:0000313" key="4">
    <source>
        <dbReference type="EMBL" id="GMM51361.1"/>
    </source>
</evidence>
<evidence type="ECO:0000256" key="1">
    <source>
        <dbReference type="ARBA" id="ARBA00022603"/>
    </source>
</evidence>
<keyword evidence="3" id="KW-0949">S-adenosyl-L-methionine</keyword>
<protein>
    <recommendedName>
        <fullName evidence="6">Thiopurine S-methyltransferase</fullName>
    </recommendedName>
</protein>
<keyword evidence="1" id="KW-0489">Methyltransferase</keyword>
<dbReference type="EMBL" id="BTGC01000005">
    <property type="protein sequence ID" value="GMM51361.1"/>
    <property type="molecule type" value="Genomic_DNA"/>
</dbReference>
<organism evidence="4 5">
    <name type="scientific">Starmerella bacillaris</name>
    <name type="common">Yeast</name>
    <name type="synonym">Candida zemplinina</name>
    <dbReference type="NCBI Taxonomy" id="1247836"/>
    <lineage>
        <taxon>Eukaryota</taxon>
        <taxon>Fungi</taxon>
        <taxon>Dikarya</taxon>
        <taxon>Ascomycota</taxon>
        <taxon>Saccharomycotina</taxon>
        <taxon>Dipodascomycetes</taxon>
        <taxon>Dipodascales</taxon>
        <taxon>Trichomonascaceae</taxon>
        <taxon>Starmerella</taxon>
    </lineage>
</organism>
<keyword evidence="2" id="KW-0808">Transferase</keyword>
<dbReference type="Proteomes" id="UP001362899">
    <property type="component" value="Unassembled WGS sequence"/>
</dbReference>
<evidence type="ECO:0008006" key="6">
    <source>
        <dbReference type="Google" id="ProtNLM"/>
    </source>
</evidence>
<dbReference type="GO" id="GO:0032259">
    <property type="term" value="P:methylation"/>
    <property type="evidence" value="ECO:0007669"/>
    <property type="project" value="UniProtKB-KW"/>
</dbReference>
<dbReference type="Pfam" id="PF05724">
    <property type="entry name" value="TPMT"/>
    <property type="match status" value="1"/>
</dbReference>
<comment type="caution">
    <text evidence="4">The sequence shown here is derived from an EMBL/GenBank/DDBJ whole genome shotgun (WGS) entry which is preliminary data.</text>
</comment>
<reference evidence="4 5" key="1">
    <citation type="journal article" date="2023" name="Elife">
        <title>Identification of key yeast species and microbe-microbe interactions impacting larval growth of Drosophila in the wild.</title>
        <authorList>
            <person name="Mure A."/>
            <person name="Sugiura Y."/>
            <person name="Maeda R."/>
            <person name="Honda K."/>
            <person name="Sakurai N."/>
            <person name="Takahashi Y."/>
            <person name="Watada M."/>
            <person name="Katoh T."/>
            <person name="Gotoh A."/>
            <person name="Gotoh Y."/>
            <person name="Taniguchi I."/>
            <person name="Nakamura K."/>
            <person name="Hayashi T."/>
            <person name="Katayama T."/>
            <person name="Uemura T."/>
            <person name="Hattori Y."/>
        </authorList>
    </citation>
    <scope>NUCLEOTIDE SEQUENCE [LARGE SCALE GENOMIC DNA]</scope>
    <source>
        <strain evidence="4 5">SB-73</strain>
    </source>
</reference>
<keyword evidence="5" id="KW-1185">Reference proteome</keyword>
<dbReference type="InterPro" id="IPR008854">
    <property type="entry name" value="TPMT"/>
</dbReference>
<evidence type="ECO:0000256" key="3">
    <source>
        <dbReference type="ARBA" id="ARBA00022691"/>
    </source>
</evidence>
<dbReference type="GO" id="GO:0008119">
    <property type="term" value="F:thiopurine S-methyltransferase activity"/>
    <property type="evidence" value="ECO:0007669"/>
    <property type="project" value="TreeGrafter"/>
</dbReference>
<dbReference type="AlphaFoldDB" id="A0AAV5RIG1"/>
<dbReference type="PANTHER" id="PTHR10259:SF11">
    <property type="entry name" value="THIOPURINE S-METHYLTRANSFERASE"/>
    <property type="match status" value="1"/>
</dbReference>
<evidence type="ECO:0000256" key="2">
    <source>
        <dbReference type="ARBA" id="ARBA00022679"/>
    </source>
</evidence>
<name>A0AAV5RIG1_STABA</name>
<dbReference type="InterPro" id="IPR029063">
    <property type="entry name" value="SAM-dependent_MTases_sf"/>
</dbReference>
<sequence>MVQTSMYEEYEEREYRMFHQQLNNEKWDLDAPHTALLQFVDFLAPHPNALTNTQSTIFIPCCGRSLDLHAIWDYDYNVISCEADVDAFTDIFKEMKKEPVVGTEMQGGVEITTHSIERMKIYQCKLEQLVDIGKIDGVFDSTSLVYTPLQEKYNYAQKIIKLVNKAPQLLIAYERARDKVPTHIIPLDILQRNYGVYYNIENISRRLIRPDLIESGYMLTAK</sequence>